<proteinExistence type="predicted"/>
<gene>
    <name evidence="1" type="ORF">BD626DRAFT_112177</name>
</gene>
<dbReference type="AlphaFoldDB" id="A0A550CTQ5"/>
<organism evidence="1 2">
    <name type="scientific">Schizophyllum amplum</name>
    <dbReference type="NCBI Taxonomy" id="97359"/>
    <lineage>
        <taxon>Eukaryota</taxon>
        <taxon>Fungi</taxon>
        <taxon>Dikarya</taxon>
        <taxon>Basidiomycota</taxon>
        <taxon>Agaricomycotina</taxon>
        <taxon>Agaricomycetes</taxon>
        <taxon>Agaricomycetidae</taxon>
        <taxon>Agaricales</taxon>
        <taxon>Schizophyllaceae</taxon>
        <taxon>Schizophyllum</taxon>
    </lineage>
</organism>
<reference evidence="1 2" key="1">
    <citation type="journal article" date="2019" name="New Phytol.">
        <title>Comparative genomics reveals unique wood-decay strategies and fruiting body development in the Schizophyllaceae.</title>
        <authorList>
            <person name="Almasi E."/>
            <person name="Sahu N."/>
            <person name="Krizsan K."/>
            <person name="Balint B."/>
            <person name="Kovacs G.M."/>
            <person name="Kiss B."/>
            <person name="Cseklye J."/>
            <person name="Drula E."/>
            <person name="Henrissat B."/>
            <person name="Nagy I."/>
            <person name="Chovatia M."/>
            <person name="Adam C."/>
            <person name="LaButti K."/>
            <person name="Lipzen A."/>
            <person name="Riley R."/>
            <person name="Grigoriev I.V."/>
            <person name="Nagy L.G."/>
        </authorList>
    </citation>
    <scope>NUCLEOTIDE SEQUENCE [LARGE SCALE GENOMIC DNA]</scope>
    <source>
        <strain evidence="1 2">NL-1724</strain>
    </source>
</reference>
<keyword evidence="2" id="KW-1185">Reference proteome</keyword>
<protein>
    <submittedName>
        <fullName evidence="1">Uncharacterized protein</fullName>
    </submittedName>
</protein>
<evidence type="ECO:0000313" key="1">
    <source>
        <dbReference type="EMBL" id="TRM68166.1"/>
    </source>
</evidence>
<dbReference type="OrthoDB" id="3146759at2759"/>
<dbReference type="Proteomes" id="UP000320762">
    <property type="component" value="Unassembled WGS sequence"/>
</dbReference>
<evidence type="ECO:0000313" key="2">
    <source>
        <dbReference type="Proteomes" id="UP000320762"/>
    </source>
</evidence>
<dbReference type="EMBL" id="VDMD01000002">
    <property type="protein sequence ID" value="TRM68166.1"/>
    <property type="molecule type" value="Genomic_DNA"/>
</dbReference>
<accession>A0A550CTQ5</accession>
<name>A0A550CTQ5_9AGAR</name>
<comment type="caution">
    <text evidence="1">The sequence shown here is derived from an EMBL/GenBank/DDBJ whole genome shotgun (WGS) entry which is preliminary data.</text>
</comment>
<sequence>MCFWRKIEERYQCGHVKRPDLKQVDCERSDCKVSAYHRGDAHNCRQTCNQTFTAANWVALTKATRCADCGGG</sequence>